<dbReference type="AlphaFoldDB" id="A0A378Q0A6"/>
<organism evidence="2 3">
    <name type="scientific">Moraxella bovis</name>
    <dbReference type="NCBI Taxonomy" id="476"/>
    <lineage>
        <taxon>Bacteria</taxon>
        <taxon>Pseudomonadati</taxon>
        <taxon>Pseudomonadota</taxon>
        <taxon>Gammaproteobacteria</taxon>
        <taxon>Moraxellales</taxon>
        <taxon>Moraxellaceae</taxon>
        <taxon>Moraxella</taxon>
    </lineage>
</organism>
<reference evidence="2 3" key="1">
    <citation type="submission" date="2018-06" db="EMBL/GenBank/DDBJ databases">
        <authorList>
            <consortium name="Pathogen Informatics"/>
            <person name="Doyle S."/>
        </authorList>
    </citation>
    <scope>NUCLEOTIDE SEQUENCE [LARGE SCALE GENOMIC DNA]</scope>
    <source>
        <strain evidence="2 3">NCTC9426</strain>
    </source>
</reference>
<protein>
    <recommendedName>
        <fullName evidence="4">Lipoprotein</fullName>
    </recommendedName>
</protein>
<evidence type="ECO:0008006" key="4">
    <source>
        <dbReference type="Google" id="ProtNLM"/>
    </source>
</evidence>
<evidence type="ECO:0000256" key="1">
    <source>
        <dbReference type="SAM" id="SignalP"/>
    </source>
</evidence>
<name>A0A378Q0A6_MORBO</name>
<dbReference type="EMBL" id="UGPZ01000003">
    <property type="protein sequence ID" value="STY94179.1"/>
    <property type="molecule type" value="Genomic_DNA"/>
</dbReference>
<feature type="chain" id="PRO_5016954568" description="Lipoprotein" evidence="1">
    <location>
        <begin position="24"/>
        <end position="128"/>
    </location>
</feature>
<gene>
    <name evidence="2" type="ORF">NCTC9426_02918</name>
</gene>
<dbReference type="Proteomes" id="UP000254133">
    <property type="component" value="Unassembled WGS sequence"/>
</dbReference>
<feature type="signal peptide" evidence="1">
    <location>
        <begin position="1"/>
        <end position="23"/>
    </location>
</feature>
<proteinExistence type="predicted"/>
<dbReference type="RefSeq" id="WP_115370195.1">
    <property type="nucleotide sequence ID" value="NZ_UGPZ01000003.1"/>
</dbReference>
<evidence type="ECO:0000313" key="3">
    <source>
        <dbReference type="Proteomes" id="UP000254133"/>
    </source>
</evidence>
<dbReference type="PROSITE" id="PS51257">
    <property type="entry name" value="PROKAR_LIPOPROTEIN"/>
    <property type="match status" value="1"/>
</dbReference>
<sequence>MKALLITALSVIALTGCMSSAKKAPKIAPNGEISISVKGDDYGKLIKQTYKTTKKQCDNKEPILLSQELLKDGKAFDMPVNTDTKSSRLFASVNNPTLKTPSTPKGNYEYQAKLKCSSFYVKFAKPVI</sequence>
<accession>A0A378Q0A6</accession>
<keyword evidence="1" id="KW-0732">Signal</keyword>
<evidence type="ECO:0000313" key="2">
    <source>
        <dbReference type="EMBL" id="STY94179.1"/>
    </source>
</evidence>